<dbReference type="Proteomes" id="UP000199337">
    <property type="component" value="Unassembled WGS sequence"/>
</dbReference>
<dbReference type="SUPFAM" id="SSF52935">
    <property type="entry name" value="PK C-terminal domain-like"/>
    <property type="match status" value="1"/>
</dbReference>
<dbReference type="EMBL" id="FOOX01000013">
    <property type="protein sequence ID" value="SFG98420.1"/>
    <property type="molecule type" value="Genomic_DNA"/>
</dbReference>
<protein>
    <recommendedName>
        <fullName evidence="1">Pyruvate kinase C-terminal domain-containing protein</fullName>
    </recommendedName>
</protein>
<organism evidence="2 3">
    <name type="scientific">Desulfotruncus arcticus DSM 17038</name>
    <dbReference type="NCBI Taxonomy" id="1121424"/>
    <lineage>
        <taxon>Bacteria</taxon>
        <taxon>Bacillati</taxon>
        <taxon>Bacillota</taxon>
        <taxon>Clostridia</taxon>
        <taxon>Eubacteriales</taxon>
        <taxon>Desulfallaceae</taxon>
        <taxon>Desulfotruncus</taxon>
    </lineage>
</organism>
<evidence type="ECO:0000313" key="3">
    <source>
        <dbReference type="Proteomes" id="UP000199337"/>
    </source>
</evidence>
<gene>
    <name evidence="2" type="ORF">SAMN05660649_03391</name>
</gene>
<dbReference type="InterPro" id="IPR036918">
    <property type="entry name" value="Pyrv_Knase_C_sf"/>
</dbReference>
<proteinExistence type="predicted"/>
<dbReference type="Gene3D" id="3.40.1380.20">
    <property type="entry name" value="Pyruvate kinase, C-terminal domain"/>
    <property type="match status" value="1"/>
</dbReference>
<evidence type="ECO:0000259" key="1">
    <source>
        <dbReference type="Pfam" id="PF02887"/>
    </source>
</evidence>
<keyword evidence="3" id="KW-1185">Reference proteome</keyword>
<evidence type="ECO:0000313" key="2">
    <source>
        <dbReference type="EMBL" id="SFG98420.1"/>
    </source>
</evidence>
<dbReference type="Pfam" id="PF02887">
    <property type="entry name" value="PK_C"/>
    <property type="match status" value="1"/>
</dbReference>
<dbReference type="STRING" id="341036.SAMN05660649_03391"/>
<feature type="domain" description="Pyruvate kinase C-terminal" evidence="1">
    <location>
        <begin position="17"/>
        <end position="157"/>
    </location>
</feature>
<sequence length="203" mass="22564">MESKVVYFESIKTDNTEAVFDLVKERMNNLAVKKLVLASTTGATARKAMDFFKDSGVQLIVVPHQFDFIRKENPFPRELVETLRDAGHAVHFGTMLFHTDNMYGSNTASVMANLLRCFSQGVKVCFEIVLMATDAGYLKSGEKIIAVAGTGRGSDTALVMQAASSQNIKKLRVNEIICKPLNPWNIDELRDKMDLRKGDTPSL</sequence>
<dbReference type="AlphaFoldDB" id="A0A1I2WAJ7"/>
<dbReference type="RefSeq" id="WP_092472545.1">
    <property type="nucleotide sequence ID" value="NZ_FOOX01000013.1"/>
</dbReference>
<dbReference type="OrthoDB" id="9782984at2"/>
<name>A0A1I2WAJ7_9FIRM</name>
<reference evidence="3" key="1">
    <citation type="submission" date="2016-10" db="EMBL/GenBank/DDBJ databases">
        <authorList>
            <person name="Varghese N."/>
            <person name="Submissions S."/>
        </authorList>
    </citation>
    <scope>NUCLEOTIDE SEQUENCE [LARGE SCALE GENOMIC DNA]</scope>
    <source>
        <strain evidence="3">DSM 17038</strain>
    </source>
</reference>
<dbReference type="InterPro" id="IPR015795">
    <property type="entry name" value="Pyrv_Knase_C"/>
</dbReference>
<accession>A0A1I2WAJ7</accession>